<protein>
    <submittedName>
        <fullName evidence="2">Uncharacterized protein</fullName>
    </submittedName>
</protein>
<keyword evidence="1" id="KW-0472">Membrane</keyword>
<comment type="caution">
    <text evidence="2">The sequence shown here is derived from an EMBL/GenBank/DDBJ whole genome shotgun (WGS) entry which is preliminary data.</text>
</comment>
<sequence>MSFGSMMAGLLTNAGVGLLILFRINRNLKENFGIVGILLAVGIIVGLLF</sequence>
<proteinExistence type="predicted"/>
<keyword evidence="1" id="KW-0812">Transmembrane</keyword>
<organism evidence="2">
    <name type="scientific">bioreactor metagenome</name>
    <dbReference type="NCBI Taxonomy" id="1076179"/>
    <lineage>
        <taxon>unclassified sequences</taxon>
        <taxon>metagenomes</taxon>
        <taxon>ecological metagenomes</taxon>
    </lineage>
</organism>
<feature type="transmembrane region" description="Helical" evidence="1">
    <location>
        <begin position="31"/>
        <end position="48"/>
    </location>
</feature>
<dbReference type="AlphaFoldDB" id="A0A645GG29"/>
<evidence type="ECO:0000313" key="2">
    <source>
        <dbReference type="EMBL" id="MPN22703.1"/>
    </source>
</evidence>
<keyword evidence="1" id="KW-1133">Transmembrane helix</keyword>
<dbReference type="EMBL" id="VSSQ01070998">
    <property type="protein sequence ID" value="MPN22703.1"/>
    <property type="molecule type" value="Genomic_DNA"/>
</dbReference>
<reference evidence="2" key="1">
    <citation type="submission" date="2019-08" db="EMBL/GenBank/DDBJ databases">
        <authorList>
            <person name="Kucharzyk K."/>
            <person name="Murdoch R.W."/>
            <person name="Higgins S."/>
            <person name="Loffler F."/>
        </authorList>
    </citation>
    <scope>NUCLEOTIDE SEQUENCE</scope>
</reference>
<evidence type="ECO:0000256" key="1">
    <source>
        <dbReference type="SAM" id="Phobius"/>
    </source>
</evidence>
<name>A0A645GG29_9ZZZZ</name>
<feature type="transmembrane region" description="Helical" evidence="1">
    <location>
        <begin position="6"/>
        <end position="24"/>
    </location>
</feature>
<gene>
    <name evidence="2" type="ORF">SDC9_170086</name>
</gene>
<accession>A0A645GG29</accession>